<dbReference type="RefSeq" id="WP_322185843.1">
    <property type="nucleotide sequence ID" value="NZ_JAXLPB010000001.1"/>
</dbReference>
<proteinExistence type="predicted"/>
<evidence type="ECO:0000313" key="2">
    <source>
        <dbReference type="EMBL" id="MDY8108398.1"/>
    </source>
</evidence>
<organism evidence="2 3">
    <name type="scientific">Fulvimarina uroteuthidis</name>
    <dbReference type="NCBI Taxonomy" id="3098149"/>
    <lineage>
        <taxon>Bacteria</taxon>
        <taxon>Pseudomonadati</taxon>
        <taxon>Pseudomonadota</taxon>
        <taxon>Alphaproteobacteria</taxon>
        <taxon>Hyphomicrobiales</taxon>
        <taxon>Aurantimonadaceae</taxon>
        <taxon>Fulvimarina</taxon>
    </lineage>
</organism>
<name>A0ABU5I0V7_9HYPH</name>
<feature type="chain" id="PRO_5045608303" evidence="1">
    <location>
        <begin position="24"/>
        <end position="107"/>
    </location>
</feature>
<reference evidence="2 3" key="1">
    <citation type="submission" date="2023-12" db="EMBL/GenBank/DDBJ databases">
        <title>Description of Novel Strain Fulvimarina sp. 2208YS6-2-32 isolated from Uroteuthis (Photololigo) edulis.</title>
        <authorList>
            <person name="Park J.-S."/>
        </authorList>
    </citation>
    <scope>NUCLEOTIDE SEQUENCE [LARGE SCALE GENOMIC DNA]</scope>
    <source>
        <strain evidence="2 3">2208YS6-2-32</strain>
    </source>
</reference>
<keyword evidence="3" id="KW-1185">Reference proteome</keyword>
<evidence type="ECO:0000313" key="3">
    <source>
        <dbReference type="Proteomes" id="UP001294412"/>
    </source>
</evidence>
<dbReference type="Proteomes" id="UP001294412">
    <property type="component" value="Unassembled WGS sequence"/>
</dbReference>
<keyword evidence="1" id="KW-0732">Signal</keyword>
<dbReference type="EMBL" id="JAXLPB010000001">
    <property type="protein sequence ID" value="MDY8108398.1"/>
    <property type="molecule type" value="Genomic_DNA"/>
</dbReference>
<sequence length="107" mass="11546">MRSLSSCLAAACLAFMVPSAAKANAEAPPFVGTWDCGVAVFTFTDNVYDNGSEDLPIRHVETGADGAYTLVFDEDYRITLSGFTGKEMGWYSHASGDDFDCTRITAR</sequence>
<accession>A0ABU5I0V7</accession>
<feature type="signal peptide" evidence="1">
    <location>
        <begin position="1"/>
        <end position="23"/>
    </location>
</feature>
<comment type="caution">
    <text evidence="2">The sequence shown here is derived from an EMBL/GenBank/DDBJ whole genome shotgun (WGS) entry which is preliminary data.</text>
</comment>
<protein>
    <submittedName>
        <fullName evidence="2">Uncharacterized protein</fullName>
    </submittedName>
</protein>
<evidence type="ECO:0000256" key="1">
    <source>
        <dbReference type="SAM" id="SignalP"/>
    </source>
</evidence>
<gene>
    <name evidence="2" type="ORF">U0C82_04425</name>
</gene>